<comment type="caution">
    <text evidence="2">The sequence shown here is derived from an EMBL/GenBank/DDBJ whole genome shotgun (WGS) entry which is preliminary data.</text>
</comment>
<gene>
    <name evidence="2" type="ORF">GCM10010249_49720</name>
</gene>
<protein>
    <submittedName>
        <fullName evidence="2">Uncharacterized protein</fullName>
    </submittedName>
</protein>
<feature type="compositionally biased region" description="Low complexity" evidence="1">
    <location>
        <begin position="12"/>
        <end position="23"/>
    </location>
</feature>
<reference evidence="2" key="1">
    <citation type="journal article" date="2014" name="Int. J. Syst. Evol. Microbiol.">
        <title>Complete genome sequence of Corynebacterium casei LMG S-19264T (=DSM 44701T), isolated from a smear-ripened cheese.</title>
        <authorList>
            <consortium name="US DOE Joint Genome Institute (JGI-PGF)"/>
            <person name="Walter F."/>
            <person name="Albersmeier A."/>
            <person name="Kalinowski J."/>
            <person name="Ruckert C."/>
        </authorList>
    </citation>
    <scope>NUCLEOTIDE SEQUENCE</scope>
    <source>
        <strain evidence="2">JCM 4335</strain>
    </source>
</reference>
<feature type="compositionally biased region" description="Basic and acidic residues" evidence="1">
    <location>
        <begin position="59"/>
        <end position="74"/>
    </location>
</feature>
<reference evidence="2" key="2">
    <citation type="submission" date="2020-09" db="EMBL/GenBank/DDBJ databases">
        <authorList>
            <person name="Sun Q."/>
            <person name="Ohkuma M."/>
        </authorList>
    </citation>
    <scope>NUCLEOTIDE SEQUENCE</scope>
    <source>
        <strain evidence="2">JCM 4335</strain>
    </source>
</reference>
<dbReference type="EMBL" id="BMSV01000011">
    <property type="protein sequence ID" value="GGQ25033.1"/>
    <property type="molecule type" value="Genomic_DNA"/>
</dbReference>
<evidence type="ECO:0000313" key="2">
    <source>
        <dbReference type="EMBL" id="GGQ25033.1"/>
    </source>
</evidence>
<dbReference type="Proteomes" id="UP000654123">
    <property type="component" value="Unassembled WGS sequence"/>
</dbReference>
<name>A0A918ELV4_9ACTN</name>
<sequence>MSRPLRLSRTRPGALVAPAWLPAAPHPAPGERTSSESEEGAFAHLSKLDEPNTHPSMRMRIEHGPTDRAEPYIG</sequence>
<proteinExistence type="predicted"/>
<accession>A0A918ELV4</accession>
<dbReference type="AlphaFoldDB" id="A0A918ELV4"/>
<feature type="region of interest" description="Disordered" evidence="1">
    <location>
        <begin position="1"/>
        <end position="74"/>
    </location>
</feature>
<evidence type="ECO:0000313" key="3">
    <source>
        <dbReference type="Proteomes" id="UP000654123"/>
    </source>
</evidence>
<keyword evidence="3" id="KW-1185">Reference proteome</keyword>
<evidence type="ECO:0000256" key="1">
    <source>
        <dbReference type="SAM" id="MobiDB-lite"/>
    </source>
</evidence>
<organism evidence="2 3">
    <name type="scientific">Streptomyces roseolilacinus</name>
    <dbReference type="NCBI Taxonomy" id="66904"/>
    <lineage>
        <taxon>Bacteria</taxon>
        <taxon>Bacillati</taxon>
        <taxon>Actinomycetota</taxon>
        <taxon>Actinomycetes</taxon>
        <taxon>Kitasatosporales</taxon>
        <taxon>Streptomycetaceae</taxon>
        <taxon>Streptomyces</taxon>
    </lineage>
</organism>